<dbReference type="SUPFAM" id="SSF82784">
    <property type="entry name" value="OsmC-like"/>
    <property type="match status" value="1"/>
</dbReference>
<dbReference type="Proteomes" id="UP000298438">
    <property type="component" value="Unassembled WGS sequence"/>
</dbReference>
<evidence type="ECO:0000313" key="1">
    <source>
        <dbReference type="EMBL" id="TFW22437.1"/>
    </source>
</evidence>
<gene>
    <name evidence="1" type="ORF">E4L96_07860</name>
</gene>
<evidence type="ECO:0000313" key="2">
    <source>
        <dbReference type="Proteomes" id="UP000298438"/>
    </source>
</evidence>
<protein>
    <submittedName>
        <fullName evidence="1">OsmC family peroxiredoxin</fullName>
    </submittedName>
</protein>
<dbReference type="AlphaFoldDB" id="A0A4Y9SGC5"/>
<comment type="caution">
    <text evidence="1">The sequence shown here is derived from an EMBL/GenBank/DDBJ whole genome shotgun (WGS) entry which is preliminary data.</text>
</comment>
<dbReference type="Pfam" id="PF02566">
    <property type="entry name" value="OsmC"/>
    <property type="match status" value="1"/>
</dbReference>
<dbReference type="Gene3D" id="3.30.300.20">
    <property type="match status" value="1"/>
</dbReference>
<keyword evidence="2" id="KW-1185">Reference proteome</keyword>
<dbReference type="PANTHER" id="PTHR39624:SF2">
    <property type="entry name" value="OSMC-LIKE PROTEIN"/>
    <property type="match status" value="1"/>
</dbReference>
<accession>A0A4Y9SGC5</accession>
<sequence>MSITVKRDLSQPMRHIVHVRDHIVSTDLELDEGGTDAGPNPHDLYDAALGACKALTLLWYAKRKNIGLTDIQVQVDRDNSQERQGVYKLATTIALMGDLTGAQREELLGVARKCPVHKLMSSVTTEITTELA</sequence>
<reference evidence="1 2" key="1">
    <citation type="submission" date="2019-03" db="EMBL/GenBank/DDBJ databases">
        <title>Draft Genome Sequence of Massilia arenosa sp. nov., a Novel Massilia Species Isolated from a Sandy-loam Maize Soil.</title>
        <authorList>
            <person name="Raths R."/>
            <person name="Peta V."/>
            <person name="Bucking H."/>
        </authorList>
    </citation>
    <scope>NUCLEOTIDE SEQUENCE [LARGE SCALE GENOMIC DNA]</scope>
    <source>
        <strain evidence="1 2">MC02</strain>
    </source>
</reference>
<organism evidence="1 2">
    <name type="scientific">Zemynaea arenosa</name>
    <dbReference type="NCBI Taxonomy" id="2561931"/>
    <lineage>
        <taxon>Bacteria</taxon>
        <taxon>Pseudomonadati</taxon>
        <taxon>Pseudomonadota</taxon>
        <taxon>Betaproteobacteria</taxon>
        <taxon>Burkholderiales</taxon>
        <taxon>Oxalobacteraceae</taxon>
        <taxon>Telluria group</taxon>
        <taxon>Zemynaea</taxon>
    </lineage>
</organism>
<name>A0A4Y9SGC5_9BURK</name>
<dbReference type="InterPro" id="IPR036102">
    <property type="entry name" value="OsmC/Ohrsf"/>
</dbReference>
<dbReference type="InterPro" id="IPR003718">
    <property type="entry name" value="OsmC/Ohr_fam"/>
</dbReference>
<dbReference type="PANTHER" id="PTHR39624">
    <property type="entry name" value="PROTEIN INVOLVED IN RIMO-MEDIATED BETA-METHYLTHIOLATION OF RIBOSOMAL PROTEIN S12 YCAO"/>
    <property type="match status" value="1"/>
</dbReference>
<proteinExistence type="predicted"/>
<dbReference type="EMBL" id="SPVF01000106">
    <property type="protein sequence ID" value="TFW22437.1"/>
    <property type="molecule type" value="Genomic_DNA"/>
</dbReference>
<dbReference type="OrthoDB" id="9789573at2"/>
<dbReference type="InterPro" id="IPR015946">
    <property type="entry name" value="KH_dom-like_a/b"/>
</dbReference>
<dbReference type="RefSeq" id="WP_135206662.1">
    <property type="nucleotide sequence ID" value="NZ_SPVF01000106.1"/>
</dbReference>